<reference evidence="13" key="1">
    <citation type="submission" date="2015-12" db="EMBL/GenBank/DDBJ databases">
        <authorList>
            <person name="Lodha T.D."/>
            <person name="Chintalapati S."/>
            <person name="Chintalapati V.R."/>
            <person name="Sravanthi T."/>
        </authorList>
    </citation>
    <scope>NUCLEOTIDE SEQUENCE [LARGE SCALE GENOMIC DNA]</scope>
    <source>
        <strain evidence="13">JC133</strain>
    </source>
</reference>
<feature type="domain" description="Mechanosensitive ion channel MscS C-terminal" evidence="10">
    <location>
        <begin position="288"/>
        <end position="368"/>
    </location>
</feature>
<evidence type="ECO:0000313" key="13">
    <source>
        <dbReference type="Proteomes" id="UP000237350"/>
    </source>
</evidence>
<feature type="region of interest" description="Disordered" evidence="7">
    <location>
        <begin position="382"/>
        <end position="434"/>
    </location>
</feature>
<sequence>MNELVELPPALPPLLLEPLRLGVLDLPFSTLQLVLEFFLPLVLLGGLLRILFLVLRGFIRGLPASEAIRDRAERWVHRIIRLAWIASILLLASRLLGAEMARWVTFAVRTLNQPFFQSGGTSISVVTLLLVIPVFYFAGWFSRLARQSVEQGLMRHLNLDAARAFSLLSVVRFSAMGLAIVVGLSVIGINLSSLAVLFGVLGIGVGFGLQDVVANSFAGIIIVLTRPIKEGDRILVGSIEGTVQQIKFIHTIVNTVTNETLIIPNSEITSNAMHNYSYNDLSILLLNTVQVSYSTDLDQAGEVLLEVGRRCPFAVPGKEPLFRVVSFDDSGITLRLCTWIRDARERMPASSWCNLEIWRAFRKEGIEIPFPQMDLHVRSAAGSQPMAGGQPGAGEGTLLSGGGGSPGGASIGEGSSQAGTGPGGTGAAPGSPRE</sequence>
<dbReference type="SUPFAM" id="SSF82689">
    <property type="entry name" value="Mechanosensitive channel protein MscS (YggB), C-terminal domain"/>
    <property type="match status" value="1"/>
</dbReference>
<evidence type="ECO:0000256" key="6">
    <source>
        <dbReference type="ARBA" id="ARBA00023136"/>
    </source>
</evidence>
<evidence type="ECO:0000256" key="2">
    <source>
        <dbReference type="ARBA" id="ARBA00008017"/>
    </source>
</evidence>
<feature type="transmembrane region" description="Helical" evidence="8">
    <location>
        <begin position="116"/>
        <end position="141"/>
    </location>
</feature>
<feature type="compositionally biased region" description="Gly residues" evidence="7">
    <location>
        <begin position="389"/>
        <end position="411"/>
    </location>
</feature>
<dbReference type="InterPro" id="IPR006686">
    <property type="entry name" value="MscS_channel_CS"/>
</dbReference>
<comment type="subcellular location">
    <subcellularLocation>
        <location evidence="1">Cell membrane</location>
        <topology evidence="1">Multi-pass membrane protein</topology>
    </subcellularLocation>
</comment>
<feature type="transmembrane region" description="Helical" evidence="8">
    <location>
        <begin position="79"/>
        <end position="96"/>
    </location>
</feature>
<keyword evidence="5 8" id="KW-1133">Transmembrane helix</keyword>
<dbReference type="RefSeq" id="WP_103679113.1">
    <property type="nucleotide sequence ID" value="NZ_LPWH01000002.1"/>
</dbReference>
<keyword evidence="4 8" id="KW-0812">Transmembrane</keyword>
<evidence type="ECO:0000256" key="3">
    <source>
        <dbReference type="ARBA" id="ARBA00022475"/>
    </source>
</evidence>
<feature type="domain" description="Mechanosensitive ion channel transmembrane helices 2/3" evidence="11">
    <location>
        <begin position="170"/>
        <end position="210"/>
    </location>
</feature>
<dbReference type="Pfam" id="PF21082">
    <property type="entry name" value="MS_channel_3rd"/>
    <property type="match status" value="1"/>
</dbReference>
<evidence type="ECO:0000256" key="7">
    <source>
        <dbReference type="SAM" id="MobiDB-lite"/>
    </source>
</evidence>
<evidence type="ECO:0008006" key="14">
    <source>
        <dbReference type="Google" id="ProtNLM"/>
    </source>
</evidence>
<comment type="caution">
    <text evidence="12">The sequence shown here is derived from an EMBL/GenBank/DDBJ whole genome shotgun (WGS) entry which is preliminary data.</text>
</comment>
<evidence type="ECO:0000256" key="8">
    <source>
        <dbReference type="SAM" id="Phobius"/>
    </source>
</evidence>
<dbReference type="GO" id="GO:0005886">
    <property type="term" value="C:plasma membrane"/>
    <property type="evidence" value="ECO:0007669"/>
    <property type="project" value="UniProtKB-SubCell"/>
</dbReference>
<feature type="transmembrane region" description="Helical" evidence="8">
    <location>
        <begin position="195"/>
        <end position="224"/>
    </location>
</feature>
<dbReference type="PROSITE" id="PS01246">
    <property type="entry name" value="UPF0003"/>
    <property type="match status" value="1"/>
</dbReference>
<dbReference type="AlphaFoldDB" id="A0A2S4K142"/>
<comment type="similarity">
    <text evidence="2">Belongs to the MscS (TC 1.A.23) family.</text>
</comment>
<dbReference type="Pfam" id="PF00924">
    <property type="entry name" value="MS_channel_2nd"/>
    <property type="match status" value="1"/>
</dbReference>
<dbReference type="Proteomes" id="UP000237350">
    <property type="component" value="Unassembled WGS sequence"/>
</dbReference>
<dbReference type="SUPFAM" id="SSF82861">
    <property type="entry name" value="Mechanosensitive channel protein MscS (YggB), transmembrane region"/>
    <property type="match status" value="1"/>
</dbReference>
<keyword evidence="13" id="KW-1185">Reference proteome</keyword>
<dbReference type="EMBL" id="LPWH01000002">
    <property type="protein sequence ID" value="POR05481.1"/>
    <property type="molecule type" value="Genomic_DNA"/>
</dbReference>
<evidence type="ECO:0000259" key="10">
    <source>
        <dbReference type="Pfam" id="PF21082"/>
    </source>
</evidence>
<feature type="domain" description="Mechanosensitive ion channel MscS" evidence="9">
    <location>
        <begin position="211"/>
        <end position="277"/>
    </location>
</feature>
<protein>
    <recommendedName>
        <fullName evidence="14">Mechanosensitive ion channel protein MscS</fullName>
    </recommendedName>
</protein>
<dbReference type="Pfam" id="PF21088">
    <property type="entry name" value="MS_channel_1st"/>
    <property type="match status" value="1"/>
</dbReference>
<dbReference type="InterPro" id="IPR049278">
    <property type="entry name" value="MS_channel_C"/>
</dbReference>
<dbReference type="Gene3D" id="1.10.287.1260">
    <property type="match status" value="1"/>
</dbReference>
<dbReference type="InterPro" id="IPR049142">
    <property type="entry name" value="MS_channel_1st"/>
</dbReference>
<dbReference type="InterPro" id="IPR011066">
    <property type="entry name" value="MscS_channel_C_sf"/>
</dbReference>
<dbReference type="PANTHER" id="PTHR30347">
    <property type="entry name" value="POTASSIUM CHANNEL RELATED"/>
    <property type="match status" value="1"/>
</dbReference>
<evidence type="ECO:0000259" key="9">
    <source>
        <dbReference type="Pfam" id="PF00924"/>
    </source>
</evidence>
<dbReference type="GO" id="GO:0008381">
    <property type="term" value="F:mechanosensitive monoatomic ion channel activity"/>
    <property type="evidence" value="ECO:0007669"/>
    <property type="project" value="UniProtKB-ARBA"/>
</dbReference>
<dbReference type="InterPro" id="IPR052702">
    <property type="entry name" value="MscS-like_channel"/>
</dbReference>
<dbReference type="PANTHER" id="PTHR30347:SF1">
    <property type="entry name" value="MECHANOSENSITIVE CHANNEL MSCK"/>
    <property type="match status" value="1"/>
</dbReference>
<evidence type="ECO:0000313" key="12">
    <source>
        <dbReference type="EMBL" id="POR05481.1"/>
    </source>
</evidence>
<dbReference type="InterPro" id="IPR010920">
    <property type="entry name" value="LSM_dom_sf"/>
</dbReference>
<keyword evidence="6 8" id="KW-0472">Membrane</keyword>
<organism evidence="12 13">
    <name type="scientific">Alkalispirochaeta sphaeroplastigenens</name>
    <dbReference type="NCBI Taxonomy" id="1187066"/>
    <lineage>
        <taxon>Bacteria</taxon>
        <taxon>Pseudomonadati</taxon>
        <taxon>Spirochaetota</taxon>
        <taxon>Spirochaetia</taxon>
        <taxon>Spirochaetales</taxon>
        <taxon>Spirochaetaceae</taxon>
        <taxon>Alkalispirochaeta</taxon>
    </lineage>
</organism>
<gene>
    <name evidence="12" type="ORF">AU468_00990</name>
</gene>
<evidence type="ECO:0000256" key="4">
    <source>
        <dbReference type="ARBA" id="ARBA00022692"/>
    </source>
</evidence>
<evidence type="ECO:0000259" key="11">
    <source>
        <dbReference type="Pfam" id="PF21088"/>
    </source>
</evidence>
<dbReference type="Gene3D" id="2.30.30.60">
    <property type="match status" value="1"/>
</dbReference>
<dbReference type="InterPro" id="IPR011014">
    <property type="entry name" value="MscS_channel_TM-2"/>
</dbReference>
<dbReference type="InterPro" id="IPR006685">
    <property type="entry name" value="MscS_channel_2nd"/>
</dbReference>
<name>A0A2S4K142_9SPIO</name>
<accession>A0A2S4K142</accession>
<feature type="transmembrane region" description="Helical" evidence="8">
    <location>
        <begin position="37"/>
        <end position="59"/>
    </location>
</feature>
<dbReference type="InterPro" id="IPR023408">
    <property type="entry name" value="MscS_beta-dom_sf"/>
</dbReference>
<keyword evidence="3" id="KW-1003">Cell membrane</keyword>
<evidence type="ECO:0000256" key="5">
    <source>
        <dbReference type="ARBA" id="ARBA00022989"/>
    </source>
</evidence>
<feature type="transmembrane region" description="Helical" evidence="8">
    <location>
        <begin position="162"/>
        <end position="189"/>
    </location>
</feature>
<evidence type="ECO:0000256" key="1">
    <source>
        <dbReference type="ARBA" id="ARBA00004651"/>
    </source>
</evidence>
<proteinExistence type="inferred from homology"/>
<dbReference type="Gene3D" id="3.30.70.100">
    <property type="match status" value="1"/>
</dbReference>
<dbReference type="SUPFAM" id="SSF50182">
    <property type="entry name" value="Sm-like ribonucleoproteins"/>
    <property type="match status" value="1"/>
</dbReference>
<dbReference type="OrthoDB" id="9809206at2"/>